<dbReference type="RefSeq" id="WP_085190404.1">
    <property type="nucleotide sequence ID" value="NZ_LQPN01000057.1"/>
</dbReference>
<dbReference type="OrthoDB" id="4731035at2"/>
<dbReference type="Proteomes" id="UP000193285">
    <property type="component" value="Unassembled WGS sequence"/>
</dbReference>
<reference evidence="1 2" key="1">
    <citation type="journal article" date="2015" name="Emerg. Microbes Infect.">
        <title>Characterization of 17 strains belonging to the Mycobacterium simiae complex and description of Mycobacterium paraense sp. nov.</title>
        <authorList>
            <person name="Fusco da Costa A.R."/>
            <person name="Fedrizzi T."/>
            <person name="Lopes M.L."/>
            <person name="Pecorari M."/>
            <person name="Oliveira da Costa W.L."/>
            <person name="Giacobazzi E."/>
            <person name="da Costa Bahia J.R."/>
            <person name="De Sanctis V."/>
            <person name="Batista Lima K.V."/>
            <person name="Bertorelli R."/>
            <person name="Grottola A."/>
            <person name="Fabio A."/>
            <person name="Mariottini A."/>
            <person name="Ferretti P."/>
            <person name="Di Leva F."/>
            <person name="Fregni Serpini G."/>
            <person name="Tagliazucchi S."/>
            <person name="Rumpianesi F."/>
            <person name="Jousson O."/>
            <person name="Segata N."/>
            <person name="Tortoli E."/>
        </authorList>
    </citation>
    <scope>NUCLEOTIDE SEQUENCE [LARGE SCALE GENOMIC DNA]</scope>
    <source>
        <strain evidence="1 2">IEC33</strain>
    </source>
</reference>
<sequence>MSGRAHGTRYFLAEWYRGELDQDEIDRIAARLDESSQSVSAGGASVRRVMTMAVPAGEWMFGIFEADSADTVEQVCRHAGMAPQQLNPAVEDRVRGTWHRDDSTLSGND</sequence>
<evidence type="ECO:0008006" key="3">
    <source>
        <dbReference type="Google" id="ProtNLM"/>
    </source>
</evidence>
<evidence type="ECO:0000313" key="1">
    <source>
        <dbReference type="EMBL" id="ORW43586.1"/>
    </source>
</evidence>
<name>A0A1X2A805_9MYCO</name>
<protein>
    <recommendedName>
        <fullName evidence="3">DUF4242 domain-containing protein</fullName>
    </recommendedName>
</protein>
<evidence type="ECO:0000313" key="2">
    <source>
        <dbReference type="Proteomes" id="UP000193285"/>
    </source>
</evidence>
<dbReference type="EMBL" id="LQPN01000057">
    <property type="protein sequence ID" value="ORW43586.1"/>
    <property type="molecule type" value="Genomic_DNA"/>
</dbReference>
<organism evidence="1 2">
    <name type="scientific">Mycobacterium paraense</name>
    <dbReference type="NCBI Taxonomy" id="767916"/>
    <lineage>
        <taxon>Bacteria</taxon>
        <taxon>Bacillati</taxon>
        <taxon>Actinomycetota</taxon>
        <taxon>Actinomycetes</taxon>
        <taxon>Mycobacteriales</taxon>
        <taxon>Mycobacteriaceae</taxon>
        <taxon>Mycobacterium</taxon>
        <taxon>Mycobacterium simiae complex</taxon>
    </lineage>
</organism>
<proteinExistence type="predicted"/>
<gene>
    <name evidence="1" type="ORF">AWB90_17520</name>
</gene>
<dbReference type="AlphaFoldDB" id="A0A1X2A805"/>
<accession>A0A1X2A805</accession>
<comment type="caution">
    <text evidence="1">The sequence shown here is derived from an EMBL/GenBank/DDBJ whole genome shotgun (WGS) entry which is preliminary data.</text>
</comment>